<dbReference type="InterPro" id="IPR027981">
    <property type="entry name" value="DUF4446"/>
</dbReference>
<protein>
    <recommendedName>
        <fullName evidence="4">DUF4446 domain-containing protein</fullName>
    </recommendedName>
</protein>
<dbReference type="Pfam" id="PF14584">
    <property type="entry name" value="DUF4446"/>
    <property type="match status" value="1"/>
</dbReference>
<organism evidence="2 3">
    <name type="scientific">Ferroacidibacillus organovorans</name>
    <dbReference type="NCBI Taxonomy" id="1765683"/>
    <lineage>
        <taxon>Bacteria</taxon>
        <taxon>Bacillati</taxon>
        <taxon>Bacillota</taxon>
        <taxon>Bacilli</taxon>
        <taxon>Bacillales</taxon>
        <taxon>Alicyclobacillaceae</taxon>
        <taxon>Ferroacidibacillus</taxon>
    </lineage>
</organism>
<keyword evidence="1" id="KW-0472">Membrane</keyword>
<comment type="caution">
    <text evidence="2">The sequence shown here is derived from an EMBL/GenBank/DDBJ whole genome shotgun (WGS) entry which is preliminary data.</text>
</comment>
<reference evidence="2 3" key="1">
    <citation type="submission" date="2017-02" db="EMBL/GenBank/DDBJ databases">
        <title>Draft genome of Acidibacillus ferrooxidans Huett2.</title>
        <authorList>
            <person name="Schopf S."/>
        </authorList>
    </citation>
    <scope>NUCLEOTIDE SEQUENCE [LARGE SCALE GENOMIC DNA]</scope>
    <source>
        <strain evidence="2 3">Huett2</strain>
    </source>
</reference>
<proteinExistence type="predicted"/>
<keyword evidence="1" id="KW-1133">Transmembrane helix</keyword>
<dbReference type="AlphaFoldDB" id="A0A1V4EVX8"/>
<evidence type="ECO:0008006" key="4">
    <source>
        <dbReference type="Google" id="ProtNLM"/>
    </source>
</evidence>
<evidence type="ECO:0000313" key="2">
    <source>
        <dbReference type="EMBL" id="OPG16808.1"/>
    </source>
</evidence>
<gene>
    <name evidence="2" type="ORF">B2M26_04720</name>
</gene>
<keyword evidence="3" id="KW-1185">Reference proteome</keyword>
<keyword evidence="1" id="KW-0812">Transmembrane</keyword>
<dbReference type="Proteomes" id="UP000190229">
    <property type="component" value="Unassembled WGS sequence"/>
</dbReference>
<accession>A0A1V4EVX8</accession>
<dbReference type="EMBL" id="MWPS01000013">
    <property type="protein sequence ID" value="OPG16808.1"/>
    <property type="molecule type" value="Genomic_DNA"/>
</dbReference>
<name>A0A1V4EVX8_9BACL</name>
<evidence type="ECO:0000313" key="3">
    <source>
        <dbReference type="Proteomes" id="UP000190229"/>
    </source>
</evidence>
<evidence type="ECO:0000256" key="1">
    <source>
        <dbReference type="SAM" id="Phobius"/>
    </source>
</evidence>
<feature type="transmembrane region" description="Helical" evidence="1">
    <location>
        <begin position="12"/>
        <end position="36"/>
    </location>
</feature>
<sequence>MVLSFLTTIYRPGILLSIAAGSLILSLITLLIALFSSGSVRGLKRRYRQLVRNQEGVDLEALMRTIHQENEMLHNQVRMLTSQIESHEMRLKSKVSSVQLFRYNAFREPGNDLSFSLSLVDEEGRGAVLSSIYGREDSRVYAKPLEEGTSTYTLTDEEREVIVRTMKQSTETVSGIPKHLTPKSTG</sequence>